<evidence type="ECO:0000256" key="11">
    <source>
        <dbReference type="RuleBase" id="RU365058"/>
    </source>
</evidence>
<keyword evidence="5" id="KW-0479">Metal-binding</keyword>
<dbReference type="Pfam" id="PF09079">
    <property type="entry name" value="WHD_Cdc6"/>
    <property type="match status" value="1"/>
</dbReference>
<organism evidence="14 15">
    <name type="scientific">Desmophyllum pertusum</name>
    <dbReference type="NCBI Taxonomy" id="174260"/>
    <lineage>
        <taxon>Eukaryota</taxon>
        <taxon>Metazoa</taxon>
        <taxon>Cnidaria</taxon>
        <taxon>Anthozoa</taxon>
        <taxon>Hexacorallia</taxon>
        <taxon>Scleractinia</taxon>
        <taxon>Caryophylliina</taxon>
        <taxon>Caryophylliidae</taxon>
        <taxon>Desmophyllum</taxon>
    </lineage>
</organism>
<dbReference type="Pfam" id="PF01426">
    <property type="entry name" value="BAH"/>
    <property type="match status" value="1"/>
</dbReference>
<feature type="region of interest" description="Disordered" evidence="12">
    <location>
        <begin position="181"/>
        <end position="200"/>
    </location>
</feature>
<dbReference type="CDD" id="cd08768">
    <property type="entry name" value="Cdc6_C"/>
    <property type="match status" value="1"/>
</dbReference>
<evidence type="ECO:0000256" key="9">
    <source>
        <dbReference type="ARBA" id="ARBA00023125"/>
    </source>
</evidence>
<dbReference type="InterPro" id="IPR054425">
    <property type="entry name" value="Cdc6_ORC1-like_ATPase_lid"/>
</dbReference>
<reference evidence="14" key="1">
    <citation type="submission" date="2023-01" db="EMBL/GenBank/DDBJ databases">
        <title>Genome assembly of the deep-sea coral Lophelia pertusa.</title>
        <authorList>
            <person name="Herrera S."/>
            <person name="Cordes E."/>
        </authorList>
    </citation>
    <scope>NUCLEOTIDE SEQUENCE</scope>
    <source>
        <strain evidence="14">USNM1676648</strain>
        <tissue evidence="14">Polyp</tissue>
    </source>
</reference>
<dbReference type="GO" id="GO:0046872">
    <property type="term" value="F:metal ion binding"/>
    <property type="evidence" value="ECO:0007669"/>
    <property type="project" value="UniProtKB-KW"/>
</dbReference>
<comment type="function">
    <text evidence="11">Component of the origin recognition complex (ORC) that binds origins of replication. DNA-binding is ATP-dependent, however specific DNA sequences that define origins of replication have not been identified so far. ORC is required to assemble the pre-replication complex necessary to initiate DNA replication.</text>
</comment>
<evidence type="ECO:0000313" key="15">
    <source>
        <dbReference type="Proteomes" id="UP001163046"/>
    </source>
</evidence>
<dbReference type="PANTHER" id="PTHR10763:SF23">
    <property type="entry name" value="ORIGIN RECOGNITION COMPLEX SUBUNIT 1"/>
    <property type="match status" value="1"/>
</dbReference>
<protein>
    <recommendedName>
        <fullName evidence="3 11">Origin recognition complex subunit 1</fullName>
    </recommendedName>
</protein>
<dbReference type="InterPro" id="IPR050311">
    <property type="entry name" value="ORC1/CDC6"/>
</dbReference>
<evidence type="ECO:0000256" key="4">
    <source>
        <dbReference type="ARBA" id="ARBA00022705"/>
    </source>
</evidence>
<evidence type="ECO:0000256" key="10">
    <source>
        <dbReference type="ARBA" id="ARBA00023242"/>
    </source>
</evidence>
<dbReference type="PROSITE" id="PS51038">
    <property type="entry name" value="BAH"/>
    <property type="match status" value="1"/>
</dbReference>
<feature type="region of interest" description="Disordered" evidence="12">
    <location>
        <begin position="321"/>
        <end position="470"/>
    </location>
</feature>
<keyword evidence="6 11" id="KW-0547">Nucleotide-binding</keyword>
<evidence type="ECO:0000256" key="3">
    <source>
        <dbReference type="ARBA" id="ARBA00019081"/>
    </source>
</evidence>
<dbReference type="InterPro" id="IPR043151">
    <property type="entry name" value="BAH_sf"/>
</dbReference>
<evidence type="ECO:0000256" key="1">
    <source>
        <dbReference type="ARBA" id="ARBA00004123"/>
    </source>
</evidence>
<dbReference type="GO" id="GO:0003688">
    <property type="term" value="F:DNA replication origin binding"/>
    <property type="evidence" value="ECO:0007669"/>
    <property type="project" value="TreeGrafter"/>
</dbReference>
<evidence type="ECO:0000313" key="14">
    <source>
        <dbReference type="EMBL" id="KAJ7372938.1"/>
    </source>
</evidence>
<keyword evidence="4 11" id="KW-0235">DNA replication</keyword>
<keyword evidence="9 11" id="KW-0238">DNA-binding</keyword>
<gene>
    <name evidence="14" type="primary">ORC1</name>
    <name evidence="14" type="ORF">OS493_015394</name>
</gene>
<feature type="domain" description="BAH" evidence="13">
    <location>
        <begin position="37"/>
        <end position="170"/>
    </location>
</feature>
<evidence type="ECO:0000256" key="2">
    <source>
        <dbReference type="ARBA" id="ARBA00008398"/>
    </source>
</evidence>
<dbReference type="GO" id="GO:0016887">
    <property type="term" value="F:ATP hydrolysis activity"/>
    <property type="evidence" value="ECO:0007669"/>
    <property type="project" value="InterPro"/>
</dbReference>
<dbReference type="InterPro" id="IPR003593">
    <property type="entry name" value="AAA+_ATPase"/>
</dbReference>
<evidence type="ECO:0000256" key="7">
    <source>
        <dbReference type="ARBA" id="ARBA00022840"/>
    </source>
</evidence>
<comment type="subunit">
    <text evidence="11">ORC is composed of six subunits.</text>
</comment>
<feature type="region of interest" description="Disordered" evidence="12">
    <location>
        <begin position="266"/>
        <end position="309"/>
    </location>
</feature>
<dbReference type="Gene3D" id="2.30.30.490">
    <property type="match status" value="1"/>
</dbReference>
<dbReference type="GO" id="GO:0033314">
    <property type="term" value="P:mitotic DNA replication checkpoint signaling"/>
    <property type="evidence" value="ECO:0007669"/>
    <property type="project" value="TreeGrafter"/>
</dbReference>
<evidence type="ECO:0000259" key="13">
    <source>
        <dbReference type="PROSITE" id="PS51038"/>
    </source>
</evidence>
<dbReference type="InterPro" id="IPR003959">
    <property type="entry name" value="ATPase_AAA_core"/>
</dbReference>
<dbReference type="Pfam" id="PF00004">
    <property type="entry name" value="AAA"/>
    <property type="match status" value="1"/>
</dbReference>
<dbReference type="PANTHER" id="PTHR10763">
    <property type="entry name" value="CELL DIVISION CONTROL PROTEIN 6-RELATED"/>
    <property type="match status" value="1"/>
</dbReference>
<comment type="subcellular location">
    <subcellularLocation>
        <location evidence="1 11">Nucleus</location>
    </subcellularLocation>
</comment>
<proteinExistence type="inferred from homology"/>
<keyword evidence="7 11" id="KW-0067">ATP-binding</keyword>
<dbReference type="OrthoDB" id="1926878at2759"/>
<dbReference type="InterPro" id="IPR015163">
    <property type="entry name" value="Cdc6_C"/>
</dbReference>
<dbReference type="SUPFAM" id="SSF52540">
    <property type="entry name" value="P-loop containing nucleoside triphosphate hydrolases"/>
    <property type="match status" value="1"/>
</dbReference>
<dbReference type="FunFam" id="3.40.50.300:FF:000199">
    <property type="entry name" value="Origin recognition complex subunit 1"/>
    <property type="match status" value="1"/>
</dbReference>
<evidence type="ECO:0000256" key="12">
    <source>
        <dbReference type="SAM" id="MobiDB-lite"/>
    </source>
</evidence>
<comment type="caution">
    <text evidence="14">The sequence shown here is derived from an EMBL/GenBank/DDBJ whole genome shotgun (WGS) entry which is preliminary data.</text>
</comment>
<evidence type="ECO:0000256" key="6">
    <source>
        <dbReference type="ARBA" id="ARBA00022741"/>
    </source>
</evidence>
<dbReference type="CDD" id="cd00009">
    <property type="entry name" value="AAA"/>
    <property type="match status" value="1"/>
</dbReference>
<dbReference type="AlphaFoldDB" id="A0A9W9Z3A5"/>
<feature type="compositionally biased region" description="Polar residues" evidence="12">
    <location>
        <begin position="392"/>
        <end position="447"/>
    </location>
</feature>
<accession>A0A9W9Z3A5</accession>
<comment type="similarity">
    <text evidence="2 11">Belongs to the ORC1 family.</text>
</comment>
<name>A0A9W9Z3A5_9CNID</name>
<dbReference type="SMART" id="SM00382">
    <property type="entry name" value="AAA"/>
    <property type="match status" value="1"/>
</dbReference>
<evidence type="ECO:0000256" key="5">
    <source>
        <dbReference type="ARBA" id="ARBA00022723"/>
    </source>
</evidence>
<evidence type="ECO:0000256" key="8">
    <source>
        <dbReference type="ARBA" id="ARBA00022842"/>
    </source>
</evidence>
<dbReference type="InterPro" id="IPR001025">
    <property type="entry name" value="BAH_dom"/>
</dbReference>
<dbReference type="Pfam" id="PF22606">
    <property type="entry name" value="Cdc6-ORC-like_ATPase_lid"/>
    <property type="match status" value="1"/>
</dbReference>
<dbReference type="GO" id="GO:0005664">
    <property type="term" value="C:nuclear origin of replication recognition complex"/>
    <property type="evidence" value="ECO:0007669"/>
    <property type="project" value="TreeGrafter"/>
</dbReference>
<feature type="compositionally biased region" description="Acidic residues" evidence="12">
    <location>
        <begin position="345"/>
        <end position="363"/>
    </location>
</feature>
<dbReference type="GO" id="GO:0003682">
    <property type="term" value="F:chromatin binding"/>
    <property type="evidence" value="ECO:0007669"/>
    <property type="project" value="InterPro"/>
</dbReference>
<dbReference type="FunFam" id="1.10.8.60:FF:000062">
    <property type="entry name" value="Origin recognition complex subunit 1"/>
    <property type="match status" value="1"/>
</dbReference>
<keyword evidence="8" id="KW-0460">Magnesium</keyword>
<feature type="compositionally biased region" description="Polar residues" evidence="12">
    <location>
        <begin position="181"/>
        <end position="192"/>
    </location>
</feature>
<sequence length="845" mass="94688">MPTRRNRNSSTDTLEWIGNGTIDDGKVFYSKCKFNGNLINCGDDVIINGTKNECLVGHIDKLYELEGTVDPNRAIIQWYFSYDELLKLSKHIITVDIEEPWRELFLSSSEDVRNHCVMDIDAETISRKCTVLRLEPHDIPPDCLHRTSQEDLFYVRYRFDRYYNLHPVNIKMVTRESVSKSASTNHVKTPNCTPRRASTRKQNLVKENCLTNTAKTPKARIIPAKGMVVDNSTVKTKSKTPVRINKTTASSKCTVPLEPLVFNGNSAMPVKRRASRSVPDESNVTPKRSKGYHSTKKTNDAIMSPRQRYGTAEVLEQVLESESRYSDDGNDSDNDSVFQPSDASDLSDDDDDNDDDDDDDDRWEAEVKSNGRSQIRPTPARTGLRSSKGEKTFTSIQDTPQGTSAAKTPSRARSSQKTPLKTPAQQKVKTPRNTCKTPKTPVTSSARRPSRKSLMTPSIPERQQPCKTPGTPLEMARKKLHVSAVPSSLPCRDKEFTDIYGFVEGKLLDGTGGCMYISGVPGTGKTATVHEVIRSIQEAQDDLPEFTFVEINGMKLTEPAQAYSAFLKLLTGQKATPEHASNLLDRIFNTPAPDRDPVILLVDELDLLWTRKQHVLYNLFEWPTRRHARLIVLAIANTMDLPERIMMKRVSSRLGLTRLTFQPYTFSQLQQIVMSRIAGLNAFEPDAIQLVSRKVAAVSGDARRCLDICRRAVEIADSRSKKKGTALVGMSHVDSALQDMFSSPKIRAMKCLSQVEGLFIKSVIAEFRSSGLEEATFGDVFQQLVDFCRIEGLSSPTPSQAAAVCCRLGAWKLLLVESGRRDLEQRIRLNVNQDDVLYALQKNRT</sequence>
<keyword evidence="15" id="KW-1185">Reference proteome</keyword>
<dbReference type="GO" id="GO:0006270">
    <property type="term" value="P:DNA replication initiation"/>
    <property type="evidence" value="ECO:0007669"/>
    <property type="project" value="TreeGrafter"/>
</dbReference>
<dbReference type="EMBL" id="MU826833">
    <property type="protein sequence ID" value="KAJ7372938.1"/>
    <property type="molecule type" value="Genomic_DNA"/>
</dbReference>
<dbReference type="GO" id="GO:0005524">
    <property type="term" value="F:ATP binding"/>
    <property type="evidence" value="ECO:0007669"/>
    <property type="project" value="UniProtKB-KW"/>
</dbReference>
<feature type="compositionally biased region" description="Basic residues" evidence="12">
    <location>
        <begin position="287"/>
        <end position="296"/>
    </location>
</feature>
<dbReference type="InterPro" id="IPR027417">
    <property type="entry name" value="P-loop_NTPase"/>
</dbReference>
<dbReference type="Gene3D" id="3.40.50.300">
    <property type="entry name" value="P-loop containing nucleotide triphosphate hydrolases"/>
    <property type="match status" value="1"/>
</dbReference>
<dbReference type="Gene3D" id="1.10.8.60">
    <property type="match status" value="1"/>
</dbReference>
<dbReference type="Proteomes" id="UP001163046">
    <property type="component" value="Unassembled WGS sequence"/>
</dbReference>
<dbReference type="SMART" id="SM01074">
    <property type="entry name" value="Cdc6_C"/>
    <property type="match status" value="1"/>
</dbReference>
<keyword evidence="10 11" id="KW-0539">Nucleus</keyword>